<gene>
    <name evidence="2" type="ORF">PCASD_23209</name>
</gene>
<feature type="compositionally biased region" description="Low complexity" evidence="1">
    <location>
        <begin position="193"/>
        <end position="207"/>
    </location>
</feature>
<proteinExistence type="predicted"/>
<feature type="compositionally biased region" description="Basic and acidic residues" evidence="1">
    <location>
        <begin position="145"/>
        <end position="155"/>
    </location>
</feature>
<comment type="caution">
    <text evidence="2">The sequence shown here is derived from an EMBL/GenBank/DDBJ whole genome shotgun (WGS) entry which is preliminary data.</text>
</comment>
<dbReference type="Proteomes" id="UP000235392">
    <property type="component" value="Unassembled WGS sequence"/>
</dbReference>
<dbReference type="AlphaFoldDB" id="A0A2N5S072"/>
<name>A0A2N5S072_9BASI</name>
<accession>A0A2N5S072</accession>
<organism evidence="2 3">
    <name type="scientific">Puccinia coronata f. sp. avenae</name>
    <dbReference type="NCBI Taxonomy" id="200324"/>
    <lineage>
        <taxon>Eukaryota</taxon>
        <taxon>Fungi</taxon>
        <taxon>Dikarya</taxon>
        <taxon>Basidiomycota</taxon>
        <taxon>Pucciniomycotina</taxon>
        <taxon>Pucciniomycetes</taxon>
        <taxon>Pucciniales</taxon>
        <taxon>Pucciniaceae</taxon>
        <taxon>Puccinia</taxon>
    </lineage>
</organism>
<reference evidence="2 3" key="1">
    <citation type="submission" date="2017-11" db="EMBL/GenBank/DDBJ databases">
        <title>De novo assembly and phasing of dikaryotic genomes from two isolates of Puccinia coronata f. sp. avenae, the causal agent of oat crown rust.</title>
        <authorList>
            <person name="Miller M.E."/>
            <person name="Zhang Y."/>
            <person name="Omidvar V."/>
            <person name="Sperschneider J."/>
            <person name="Schwessinger B."/>
            <person name="Raley C."/>
            <person name="Palmer J.M."/>
            <person name="Garnica D."/>
            <person name="Upadhyaya N."/>
            <person name="Rathjen J."/>
            <person name="Taylor J.M."/>
            <person name="Park R.F."/>
            <person name="Dodds P.N."/>
            <person name="Hirsch C.D."/>
            <person name="Kianian S.F."/>
            <person name="Figueroa M."/>
        </authorList>
    </citation>
    <scope>NUCLEOTIDE SEQUENCE [LARGE SCALE GENOMIC DNA]</scope>
    <source>
        <strain evidence="2">12SD80</strain>
    </source>
</reference>
<feature type="compositionally biased region" description="Basic residues" evidence="1">
    <location>
        <begin position="103"/>
        <end position="112"/>
    </location>
</feature>
<feature type="compositionally biased region" description="Basic and acidic residues" evidence="1">
    <location>
        <begin position="65"/>
        <end position="102"/>
    </location>
</feature>
<evidence type="ECO:0000313" key="2">
    <source>
        <dbReference type="EMBL" id="PLW06645.1"/>
    </source>
</evidence>
<evidence type="ECO:0000313" key="3">
    <source>
        <dbReference type="Proteomes" id="UP000235392"/>
    </source>
</evidence>
<protein>
    <submittedName>
        <fullName evidence="2">Uncharacterized protein</fullName>
    </submittedName>
</protein>
<evidence type="ECO:0000256" key="1">
    <source>
        <dbReference type="SAM" id="MobiDB-lite"/>
    </source>
</evidence>
<feature type="region of interest" description="Disordered" evidence="1">
    <location>
        <begin position="41"/>
        <end position="215"/>
    </location>
</feature>
<dbReference type="EMBL" id="PGCI01001200">
    <property type="protein sequence ID" value="PLW06645.1"/>
    <property type="molecule type" value="Genomic_DNA"/>
</dbReference>
<feature type="compositionally biased region" description="Polar residues" evidence="1">
    <location>
        <begin position="161"/>
        <end position="175"/>
    </location>
</feature>
<sequence>MISGTNKFGSDVGVMISKKKAQLNHSHSKKFPWEILSSDLESHTDSTFSDSENFTEEVPADENSSPEKLKEEPQNDSQYDTKDSQEVEIMEKESRPRKSSGERKKKSKKLKKAQPETVKNTWGSTKDDEENVGKRNGKSQMTNPEKLKKGYEEKQGIGSRQVASEQPPSLKQQMSEMLGEHGAQSTIPGDAGHVGLHQGQGQQTVTGHDQHRCQG</sequence>